<dbReference type="Proteomes" id="UP000019151">
    <property type="component" value="Plasmid 1"/>
</dbReference>
<dbReference type="Gene3D" id="2.120.10.30">
    <property type="entry name" value="TolB, C-terminal domain"/>
    <property type="match status" value="3"/>
</dbReference>
<organism evidence="4 5">
    <name type="scientific">Gemmatirosa kalamazoonensis</name>
    <dbReference type="NCBI Taxonomy" id="861299"/>
    <lineage>
        <taxon>Bacteria</taxon>
        <taxon>Pseudomonadati</taxon>
        <taxon>Gemmatimonadota</taxon>
        <taxon>Gemmatimonadia</taxon>
        <taxon>Gemmatimonadales</taxon>
        <taxon>Gemmatimonadaceae</taxon>
        <taxon>Gemmatirosa</taxon>
    </lineage>
</organism>
<evidence type="ECO:0000256" key="1">
    <source>
        <dbReference type="SAM" id="MobiDB-lite"/>
    </source>
</evidence>
<feature type="region of interest" description="Disordered" evidence="1">
    <location>
        <begin position="253"/>
        <end position="306"/>
    </location>
</feature>
<feature type="chain" id="PRO_5004795266" evidence="2">
    <location>
        <begin position="22"/>
        <end position="759"/>
    </location>
</feature>
<gene>
    <name evidence="4" type="ORF">J421_5401</name>
</gene>
<feature type="signal peptide" evidence="2">
    <location>
        <begin position="1"/>
        <end position="21"/>
    </location>
</feature>
<keyword evidence="5" id="KW-1185">Reference proteome</keyword>
<dbReference type="GO" id="GO:0008239">
    <property type="term" value="F:dipeptidyl-peptidase activity"/>
    <property type="evidence" value="ECO:0007669"/>
    <property type="project" value="TreeGrafter"/>
</dbReference>
<dbReference type="Pfam" id="PF07676">
    <property type="entry name" value="PD40"/>
    <property type="match status" value="2"/>
</dbReference>
<dbReference type="InParanoid" id="W0RQD3"/>
<dbReference type="RefSeq" id="WP_025414253.1">
    <property type="nucleotide sequence ID" value="NZ_CP007129.1"/>
</dbReference>
<dbReference type="GO" id="GO:0008236">
    <property type="term" value="F:serine-type peptidase activity"/>
    <property type="evidence" value="ECO:0007669"/>
    <property type="project" value="InterPro"/>
</dbReference>
<dbReference type="InterPro" id="IPR029058">
    <property type="entry name" value="AB_hydrolase_fold"/>
</dbReference>
<dbReference type="EMBL" id="CP007129">
    <property type="protein sequence ID" value="AHG92936.1"/>
    <property type="molecule type" value="Genomic_DNA"/>
</dbReference>
<dbReference type="Gene3D" id="3.40.50.1820">
    <property type="entry name" value="alpha/beta hydrolase"/>
    <property type="match status" value="1"/>
</dbReference>
<evidence type="ECO:0000256" key="2">
    <source>
        <dbReference type="SAM" id="SignalP"/>
    </source>
</evidence>
<dbReference type="PANTHER" id="PTHR11731:SF193">
    <property type="entry name" value="DIPEPTIDYL PEPTIDASE 9"/>
    <property type="match status" value="1"/>
</dbReference>
<dbReference type="InterPro" id="IPR050278">
    <property type="entry name" value="Serine_Prot_S9B/DPPIV"/>
</dbReference>
<accession>W0RQD3</accession>
<geneLocation type="plasmid" evidence="4 5">
    <name>1</name>
</geneLocation>
<dbReference type="AlphaFoldDB" id="W0RQD3"/>
<dbReference type="SUPFAM" id="SSF82171">
    <property type="entry name" value="DPP6 N-terminal domain-like"/>
    <property type="match status" value="1"/>
</dbReference>
<dbReference type="InterPro" id="IPR011659">
    <property type="entry name" value="WD40"/>
</dbReference>
<feature type="domain" description="Peptidase S9 prolyl oligopeptidase catalytic" evidence="3">
    <location>
        <begin position="564"/>
        <end position="747"/>
    </location>
</feature>
<keyword evidence="4" id="KW-0614">Plasmid</keyword>
<dbReference type="GO" id="GO:0006508">
    <property type="term" value="P:proteolysis"/>
    <property type="evidence" value="ECO:0007669"/>
    <property type="project" value="InterPro"/>
</dbReference>
<dbReference type="InterPro" id="IPR011042">
    <property type="entry name" value="6-blade_b-propeller_TolB-like"/>
</dbReference>
<dbReference type="InterPro" id="IPR001375">
    <property type="entry name" value="Peptidase_S9_cat"/>
</dbReference>
<evidence type="ECO:0000313" key="5">
    <source>
        <dbReference type="Proteomes" id="UP000019151"/>
    </source>
</evidence>
<dbReference type="SUPFAM" id="SSF53474">
    <property type="entry name" value="alpha/beta-Hydrolases"/>
    <property type="match status" value="1"/>
</dbReference>
<protein>
    <submittedName>
        <fullName evidence="4">WD40-like beta Propeller containing protein</fullName>
    </submittedName>
</protein>
<dbReference type="HOGENOM" id="CLU_395743_0_0_0"/>
<proteinExistence type="predicted"/>
<feature type="compositionally biased region" description="Gly residues" evidence="1">
    <location>
        <begin position="277"/>
        <end position="292"/>
    </location>
</feature>
<name>W0RQD3_9BACT</name>
<evidence type="ECO:0000313" key="4">
    <source>
        <dbReference type="EMBL" id="AHG92936.1"/>
    </source>
</evidence>
<dbReference type="Pfam" id="PF00326">
    <property type="entry name" value="Peptidase_S9"/>
    <property type="match status" value="1"/>
</dbReference>
<dbReference type="OrthoDB" id="9776685at2"/>
<dbReference type="PANTHER" id="PTHR11731">
    <property type="entry name" value="PROTEASE FAMILY S9B,C DIPEPTIDYL-PEPTIDASE IV-RELATED"/>
    <property type="match status" value="1"/>
</dbReference>
<sequence length="759" mass="81389">MSRLLSRAPLVLVLGASALGAQPKPTIAEFLSPASPLELTAAHKADRVAWVAYERGMRNVYTAAAPDFRPVRVTSFLKDDGTEVSDVVLSDDGSTVVFVRGSAPNRVGWIANPSHAPEGAERAIWAARTAGGPAWRVAQGAAPELSPDGRWVLYVKDAQIYRARVAPNGPRTAADTGGVAFLTQWGRQSSPKWSPDGTRIAFVSDRENHALIGVYDTRTRTVEFVAPSVDCDGSPVWSPDGKRLAFVRRPGVPFGAQTQSGTGGIGNPPGPASGRPGASGCGVGGFGGGGRGAQQAADTTPRRTPGLYTATFPGGYTTSVMVADLTARPNAVGGYPAMELWHNARGDRTFAAIRSLMWGDGAIVFGLTNIQGDEWDRYYAIPLTNPGPQPTLLTTTDGLIEDATSAALSRDGKTLFYSTNANDIERRHVWAVPVAGGTPTAITSGEGIETYPQPLASGRQVAVLYFGAKQPASVGLVPNAPNSAAKLIFPTLPKDFPQAAHVVPQIVTTKAADGLEIHNQLFLPADLKPGERRPALVFVHGGPSRQMMPGYHYMQFYHWAYAVNQWLANQGYVVLSINYRSGIGYGRSFRNAQNTNARGNSEYQDVVAGAKYLQSRADVDPSRVGIWGLSYGGLLTSQALARNSDIFVAGADLAGVHLYGNSLDTAALSYKSSAISAIDTWKSPVFLVQGDDDRNVDFAQMVGLVQLLRARNIPFELTVIPDDVHESLIHARWIETWNKMGDFLHRYVWEHTPSKAASR</sequence>
<evidence type="ECO:0000259" key="3">
    <source>
        <dbReference type="Pfam" id="PF00326"/>
    </source>
</evidence>
<dbReference type="KEGG" id="gba:J421_5401"/>
<reference evidence="4 5" key="1">
    <citation type="journal article" date="2014" name="Genome Announc.">
        <title>Genome Sequence and Methylome of Soil Bacterium Gemmatirosa kalamazoonensis KBS708T, a Member of the Rarely Cultivated Gemmatimonadetes Phylum.</title>
        <authorList>
            <person name="Debruyn J.M."/>
            <person name="Radosevich M."/>
            <person name="Wommack K.E."/>
            <person name="Polson S.W."/>
            <person name="Hauser L.J."/>
            <person name="Fawaz M.N."/>
            <person name="Korlach J."/>
            <person name="Tsai Y.C."/>
        </authorList>
    </citation>
    <scope>NUCLEOTIDE SEQUENCE [LARGE SCALE GENOMIC DNA]</scope>
    <source>
        <strain evidence="4 5">KBS708</strain>
        <plasmid evidence="5">Plasmid 1</plasmid>
    </source>
</reference>
<keyword evidence="2" id="KW-0732">Signal</keyword>